<feature type="domain" description="DUF4357" evidence="2">
    <location>
        <begin position="289"/>
        <end position="342"/>
    </location>
</feature>
<dbReference type="Pfam" id="PF14267">
    <property type="entry name" value="DUF4357"/>
    <property type="match status" value="1"/>
</dbReference>
<dbReference type="HOGENOM" id="CLU_052782_0_0_0"/>
<evidence type="ECO:0000259" key="2">
    <source>
        <dbReference type="Pfam" id="PF14267"/>
    </source>
</evidence>
<proteinExistence type="predicted"/>
<dbReference type="InterPro" id="IPR025579">
    <property type="entry name" value="DUF4357"/>
</dbReference>
<dbReference type="InterPro" id="IPR000305">
    <property type="entry name" value="GIY-YIG_endonuc"/>
</dbReference>
<dbReference type="EMBL" id="AANZ01000018">
    <property type="protein sequence ID" value="EAQ78809.1"/>
    <property type="molecule type" value="Genomic_DNA"/>
</dbReference>
<evidence type="ECO:0008006" key="5">
    <source>
        <dbReference type="Google" id="ProtNLM"/>
    </source>
</evidence>
<evidence type="ECO:0000259" key="1">
    <source>
        <dbReference type="Pfam" id="PF01541"/>
    </source>
</evidence>
<dbReference type="eggNOG" id="COG0322">
    <property type="taxonomic scope" value="Bacteria"/>
</dbReference>
<evidence type="ECO:0000313" key="4">
    <source>
        <dbReference type="Proteomes" id="UP000004358"/>
    </source>
</evidence>
<evidence type="ECO:0000313" key="3">
    <source>
        <dbReference type="EMBL" id="EAQ78809.1"/>
    </source>
</evidence>
<accession>A3ZXL4</accession>
<feature type="domain" description="GIY-YIG" evidence="1">
    <location>
        <begin position="132"/>
        <end position="163"/>
    </location>
</feature>
<gene>
    <name evidence="3" type="ORF">DSM3645_29946</name>
</gene>
<protein>
    <recommendedName>
        <fullName evidence="5">DUF4357 domain-containing protein</fullName>
    </recommendedName>
</protein>
<sequence>MGRIFGKSSRVAACSDCAGFRFPFWGRRKGIVGDLPLMLAGHLHAIPDPLSTFRGQFQDAEKQDRLMMTNPAAKTIQIFLPSGEPRGVRIAEFTNRTVQAIVVPRSDLAEAKLRAELGHIAVYFLFGESEESAKPIVYIGQTEDVRKRLDNHNSKKHFWKTAVLVVSRIQTFTQAHIRYLEWHCLRMAKETGRFAIDNDVQPGKPFVTEPMEADLLDIFDTLNVLVSTVGYPVFEPLVSKSTNTESFFLKTNECDAEGNFVEDGFVVRAGAIARKEITPSGIDLIEPVRTLLIESGVLIDQGANLRFTQDYLFNSPSRAAIVVLGRRANGWTEWKDALGRSLDEVYRADGDA</sequence>
<comment type="caution">
    <text evidence="3">The sequence shown here is derived from an EMBL/GenBank/DDBJ whole genome shotgun (WGS) entry which is preliminary data.</text>
</comment>
<dbReference type="STRING" id="314230.DSM3645_29946"/>
<reference evidence="3 4" key="1">
    <citation type="submission" date="2006-02" db="EMBL/GenBank/DDBJ databases">
        <authorList>
            <person name="Amann R."/>
            <person name="Ferriera S."/>
            <person name="Johnson J."/>
            <person name="Kravitz S."/>
            <person name="Halpern A."/>
            <person name="Remington K."/>
            <person name="Beeson K."/>
            <person name="Tran B."/>
            <person name="Rogers Y.-H."/>
            <person name="Friedman R."/>
            <person name="Venter J.C."/>
        </authorList>
    </citation>
    <scope>NUCLEOTIDE SEQUENCE [LARGE SCALE GENOMIC DNA]</scope>
    <source>
        <strain evidence="3 4">DSM 3645</strain>
    </source>
</reference>
<dbReference type="Pfam" id="PF01541">
    <property type="entry name" value="GIY-YIG"/>
    <property type="match status" value="1"/>
</dbReference>
<dbReference type="AlphaFoldDB" id="A3ZXL4"/>
<name>A3ZXL4_9BACT</name>
<dbReference type="CDD" id="cd10447">
    <property type="entry name" value="GIY-YIG_unchar_2"/>
    <property type="match status" value="1"/>
</dbReference>
<organism evidence="3 4">
    <name type="scientific">Blastopirellula marina DSM 3645</name>
    <dbReference type="NCBI Taxonomy" id="314230"/>
    <lineage>
        <taxon>Bacteria</taxon>
        <taxon>Pseudomonadati</taxon>
        <taxon>Planctomycetota</taxon>
        <taxon>Planctomycetia</taxon>
        <taxon>Pirellulales</taxon>
        <taxon>Pirellulaceae</taxon>
        <taxon>Blastopirellula</taxon>
    </lineage>
</organism>
<dbReference type="Proteomes" id="UP000004358">
    <property type="component" value="Unassembled WGS sequence"/>
</dbReference>